<name>A0ABM3PIX3_ACIJB</name>
<evidence type="ECO:0000256" key="7">
    <source>
        <dbReference type="ARBA" id="ARBA00023157"/>
    </source>
</evidence>
<evidence type="ECO:0000256" key="1">
    <source>
        <dbReference type="ARBA" id="ARBA00004479"/>
    </source>
</evidence>
<evidence type="ECO:0000256" key="10">
    <source>
        <dbReference type="ARBA" id="ARBA00023319"/>
    </source>
</evidence>
<evidence type="ECO:0000256" key="5">
    <source>
        <dbReference type="ARBA" id="ARBA00022989"/>
    </source>
</evidence>
<dbReference type="SMART" id="SM00406">
    <property type="entry name" value="IGv"/>
    <property type="match status" value="1"/>
</dbReference>
<reference evidence="15" key="1">
    <citation type="submission" date="2025-05" db="UniProtKB">
        <authorList>
            <consortium name="RefSeq"/>
        </authorList>
    </citation>
    <scope>NUCLEOTIDE SEQUENCE [LARGE SCALE GENOMIC DNA]</scope>
</reference>
<protein>
    <recommendedName>
        <fullName evidence="2">T-cell-specific surface glycoprotein CD28</fullName>
    </recommendedName>
</protein>
<feature type="transmembrane region" description="Helical" evidence="13">
    <location>
        <begin position="240"/>
        <end position="266"/>
    </location>
</feature>
<gene>
    <name evidence="16" type="primary">CD28</name>
</gene>
<dbReference type="PANTHER" id="PTHR11494:SF7">
    <property type="entry name" value="T-CELL-SPECIFIC SURFACE GLYCOPROTEIN CD28"/>
    <property type="match status" value="1"/>
</dbReference>
<dbReference type="SUPFAM" id="SSF48726">
    <property type="entry name" value="Immunoglobulin"/>
    <property type="match status" value="1"/>
</dbReference>
<comment type="subcellular location">
    <subcellularLocation>
        <location evidence="1">Membrane</location>
        <topology evidence="1">Single-pass type I membrane protein</topology>
    </subcellularLocation>
</comment>
<proteinExistence type="predicted"/>
<evidence type="ECO:0000313" key="16">
    <source>
        <dbReference type="RefSeq" id="XP_053071629.1"/>
    </source>
</evidence>
<keyword evidence="15" id="KW-1185">Reference proteome</keyword>
<dbReference type="PRINTS" id="PR01717">
    <property type="entry name" value="CD28ANTIGEN"/>
</dbReference>
<sequence length="307" mass="35638">MILNIRKEEHWMESRAPWLLVRGCEKESLDFFGLVFQYSCHRHLDLVCVSPYMLRGFIFSLLDGNLHFGGEFLNYELQLYLCIAITVILFICHHLHYLWDFSCQENKILVKQLPRLVVYNNEVNLSCKYTHNLFSKEFRASLYKGVDSAVEVCVVNGNYSHQPQFYSSTGFDCDGKLGNETVTFYLRNLFVNQTDIYFCKIEVMYPPPYIDNEKSNGTIIHVKEKHLCPAQLSPESSKPFWALVVVGGILGFYSLLATVALGACWMKTKRSRILQSDYMNMTPRRPGPTRRHYQPYAPARDFAAYRS</sequence>
<keyword evidence="10" id="KW-0393">Immunoglobulin domain</keyword>
<dbReference type="InterPro" id="IPR040216">
    <property type="entry name" value="CTLA4/CD28"/>
</dbReference>
<comment type="subunit">
    <text evidence="12">Homodimer; disulfide-linked. Interacts with DUSP14. Binds to CD80/B7-1 and CD86/B7-2/B70. Interacts with GRB2. Interacts with PIK3R1. Interacts with PRKCQ.</text>
</comment>
<dbReference type="InterPro" id="IPR036179">
    <property type="entry name" value="Ig-like_dom_sf"/>
</dbReference>
<keyword evidence="8" id="KW-0675">Receptor</keyword>
<evidence type="ECO:0000256" key="9">
    <source>
        <dbReference type="ARBA" id="ARBA00023180"/>
    </source>
</evidence>
<evidence type="ECO:0000256" key="13">
    <source>
        <dbReference type="SAM" id="Phobius"/>
    </source>
</evidence>
<evidence type="ECO:0000313" key="15">
    <source>
        <dbReference type="Proteomes" id="UP001652583"/>
    </source>
</evidence>
<dbReference type="Pfam" id="PF15910">
    <property type="entry name" value="V-set_2"/>
    <property type="match status" value="1"/>
</dbReference>
<organism evidence="15 16">
    <name type="scientific">Acinonyx jubatus</name>
    <name type="common">Cheetah</name>
    <dbReference type="NCBI Taxonomy" id="32536"/>
    <lineage>
        <taxon>Eukaryota</taxon>
        <taxon>Metazoa</taxon>
        <taxon>Chordata</taxon>
        <taxon>Craniata</taxon>
        <taxon>Vertebrata</taxon>
        <taxon>Euteleostomi</taxon>
        <taxon>Mammalia</taxon>
        <taxon>Eutheria</taxon>
        <taxon>Laurasiatheria</taxon>
        <taxon>Carnivora</taxon>
        <taxon>Feliformia</taxon>
        <taxon>Felidae</taxon>
        <taxon>Felinae</taxon>
        <taxon>Acinonyx</taxon>
    </lineage>
</organism>
<dbReference type="InterPro" id="IPR013783">
    <property type="entry name" value="Ig-like_fold"/>
</dbReference>
<evidence type="ECO:0000256" key="11">
    <source>
        <dbReference type="ARBA" id="ARBA00045671"/>
    </source>
</evidence>
<evidence type="ECO:0000256" key="4">
    <source>
        <dbReference type="ARBA" id="ARBA00022729"/>
    </source>
</evidence>
<dbReference type="Proteomes" id="UP001652583">
    <property type="component" value="Chromosome C1"/>
</dbReference>
<keyword evidence="5 13" id="KW-1133">Transmembrane helix</keyword>
<comment type="function">
    <text evidence="11">Receptor that plays a role in T-cell activation, proliferation, survival and the maintenance of immune homeostasis. Functions not only as an amplifier of TCR signals but delivers unique signals that control intracellular biochemical events that alter the gene expression program of T-cells. Stimulation upon engagement of its cognate ligands CD80 or CD86 increases proliferation and expression of various cytokines in particular IL2 production in both CD4(+) and CD8(+) T-cell subsets. Mechanistically, ligation induces recruitment of protein kinase C-theta/PRKCQ and GRB2 leading to NF-kappa-B activation via both PI3K/Akt-dependent and -independent pathways. In conjunction with TCR/CD3 ligation and CD40L costimulation, enhances the production of IL4 and IL10 in T-cells.</text>
</comment>
<keyword evidence="6 13" id="KW-0472">Membrane</keyword>
<evidence type="ECO:0000256" key="3">
    <source>
        <dbReference type="ARBA" id="ARBA00022692"/>
    </source>
</evidence>
<dbReference type="PANTHER" id="PTHR11494">
    <property type="entry name" value="CYTOTOXIC T-LYMPHOCYTE PROTEIN"/>
    <property type="match status" value="1"/>
</dbReference>
<reference evidence="16" key="2">
    <citation type="submission" date="2025-08" db="UniProtKB">
        <authorList>
            <consortium name="RefSeq"/>
        </authorList>
    </citation>
    <scope>IDENTIFICATION</scope>
    <source>
        <tissue evidence="16">Blood</tissue>
    </source>
</reference>
<dbReference type="InterPro" id="IPR008093">
    <property type="entry name" value="CD28"/>
</dbReference>
<evidence type="ECO:0000256" key="12">
    <source>
        <dbReference type="ARBA" id="ARBA00046457"/>
    </source>
</evidence>
<dbReference type="Gene3D" id="2.60.40.10">
    <property type="entry name" value="Immunoglobulins"/>
    <property type="match status" value="1"/>
</dbReference>
<feature type="transmembrane region" description="Helical" evidence="13">
    <location>
        <begin position="79"/>
        <end position="99"/>
    </location>
</feature>
<evidence type="ECO:0000256" key="6">
    <source>
        <dbReference type="ARBA" id="ARBA00023136"/>
    </source>
</evidence>
<keyword evidence="9" id="KW-0325">Glycoprotein</keyword>
<dbReference type="RefSeq" id="XP_053071629.1">
    <property type="nucleotide sequence ID" value="XM_053215654.1"/>
</dbReference>
<keyword evidence="7" id="KW-1015">Disulfide bond</keyword>
<feature type="domain" description="Immunoglobulin V-set" evidence="14">
    <location>
        <begin position="122"/>
        <end position="201"/>
    </location>
</feature>
<dbReference type="InterPro" id="IPR013106">
    <property type="entry name" value="Ig_V-set"/>
</dbReference>
<accession>A0ABM3PIX3</accession>
<keyword evidence="4" id="KW-0732">Signal</keyword>
<dbReference type="GeneID" id="106976711"/>
<evidence type="ECO:0000259" key="14">
    <source>
        <dbReference type="SMART" id="SM00406"/>
    </source>
</evidence>
<evidence type="ECO:0000256" key="8">
    <source>
        <dbReference type="ARBA" id="ARBA00023170"/>
    </source>
</evidence>
<keyword evidence="3 13" id="KW-0812">Transmembrane</keyword>
<evidence type="ECO:0000256" key="2">
    <source>
        <dbReference type="ARBA" id="ARBA00015051"/>
    </source>
</evidence>